<sequence>MQEVIFLIFSLENIYLAIWIIFVTSILLSKKHPITTMSWLLTITLIPVIGMLLYIFLGINWREVTLINKIKNTTHHSVRSIMISNLVKFNSSDFFGRGKRDKLDEILKNLKLEDETVEIINLIFNTEKTQPNLNQNYEIYYSGKNAFKALKNDLLNAKDSIYMEYYIWRSDELGVRVKEILIAKAKEGVEIKLIFDGLGSFLSIDRVYKKELEKAGVEFLYFLDIKLFMLKLDYRNHRKMTIIDGKILHTGGMNLGLEYITGGDKFDSWRDTNIRVIGDMALYYMAIFATDWLNSGGKFDFNRFEKFILNRSNSINSHPMQVSSSGPDSQWASIKYLYTKCITNAKREIFIQTPYFIPDHSLLEQLKIAALSGVKVRIMSAGKSDNIITHRVGKTFFEELLLANIEVYQYQKGFLHAKTILYDDEVSSIGTCNFDSRSFNINYEINAIFYDKEINSKLKKQFFEDMKYSTKLELDFFIKQSKFKRLTDSFFRLFAPLL</sequence>
<feature type="transmembrane region" description="Helical" evidence="13">
    <location>
        <begin position="6"/>
        <end position="28"/>
    </location>
</feature>
<dbReference type="GO" id="GO:0032049">
    <property type="term" value="P:cardiolipin biosynthetic process"/>
    <property type="evidence" value="ECO:0007669"/>
    <property type="project" value="UniProtKB-UniRule"/>
</dbReference>
<dbReference type="EMBL" id="CP063078">
    <property type="protein sequence ID" value="QOQ88064.1"/>
    <property type="molecule type" value="Genomic_DNA"/>
</dbReference>
<dbReference type="NCBIfam" id="TIGR04265">
    <property type="entry name" value="bac_cardiolipin"/>
    <property type="match status" value="1"/>
</dbReference>
<protein>
    <recommendedName>
        <fullName evidence="12">Cardiolipin synthase</fullName>
        <ecNumber evidence="12">2.7.8.-</ecNumber>
    </recommendedName>
</protein>
<comment type="subcellular location">
    <subcellularLocation>
        <location evidence="1">Cell membrane</location>
        <topology evidence="1">Multi-pass membrane protein</topology>
    </subcellularLocation>
</comment>
<keyword evidence="7 13" id="KW-1133">Transmembrane helix</keyword>
<dbReference type="PROSITE" id="PS50035">
    <property type="entry name" value="PLD"/>
    <property type="match status" value="2"/>
</dbReference>
<dbReference type="GO" id="GO:0005886">
    <property type="term" value="C:plasma membrane"/>
    <property type="evidence" value="ECO:0007669"/>
    <property type="project" value="UniProtKB-SubCell"/>
</dbReference>
<evidence type="ECO:0000256" key="3">
    <source>
        <dbReference type="ARBA" id="ARBA00022516"/>
    </source>
</evidence>
<evidence type="ECO:0000256" key="4">
    <source>
        <dbReference type="ARBA" id="ARBA00022679"/>
    </source>
</evidence>
<keyword evidence="10" id="KW-0594">Phospholipid biosynthesis</keyword>
<keyword evidence="3" id="KW-0444">Lipid biosynthesis</keyword>
<dbReference type="GO" id="GO:0008808">
    <property type="term" value="F:cardiolipin synthase activity"/>
    <property type="evidence" value="ECO:0007669"/>
    <property type="project" value="UniProtKB-UniRule"/>
</dbReference>
<keyword evidence="2" id="KW-1003">Cell membrane</keyword>
<keyword evidence="11" id="KW-1208">Phospholipid metabolism</keyword>
<evidence type="ECO:0000256" key="7">
    <source>
        <dbReference type="ARBA" id="ARBA00022989"/>
    </source>
</evidence>
<dbReference type="InterPro" id="IPR025202">
    <property type="entry name" value="PLD-like_dom"/>
</dbReference>
<dbReference type="InterPro" id="IPR001736">
    <property type="entry name" value="PLipase_D/transphosphatidylase"/>
</dbReference>
<evidence type="ECO:0000256" key="8">
    <source>
        <dbReference type="ARBA" id="ARBA00023098"/>
    </source>
</evidence>
<feature type="domain" description="PLD phosphodiesterase" evidence="14">
    <location>
        <begin position="232"/>
        <end position="259"/>
    </location>
</feature>
<organism evidence="15 16">
    <name type="scientific">Campylobacter corcagiensis</name>
    <dbReference type="NCBI Taxonomy" id="1448857"/>
    <lineage>
        <taxon>Bacteria</taxon>
        <taxon>Pseudomonadati</taxon>
        <taxon>Campylobacterota</taxon>
        <taxon>Epsilonproteobacteria</taxon>
        <taxon>Campylobacterales</taxon>
        <taxon>Campylobacteraceae</taxon>
        <taxon>Campylobacter</taxon>
    </lineage>
</organism>
<dbReference type="CDD" id="cd09112">
    <property type="entry name" value="PLDc_CLS_2"/>
    <property type="match status" value="1"/>
</dbReference>
<dbReference type="AlphaFoldDB" id="A0A7M1LJH1"/>
<dbReference type="InterPro" id="IPR022924">
    <property type="entry name" value="Cardiolipin_synthase"/>
</dbReference>
<dbReference type="PANTHER" id="PTHR21248:SF22">
    <property type="entry name" value="PHOSPHOLIPASE D"/>
    <property type="match status" value="1"/>
</dbReference>
<evidence type="ECO:0000313" key="15">
    <source>
        <dbReference type="EMBL" id="QOQ88064.1"/>
    </source>
</evidence>
<evidence type="ECO:0000313" key="16">
    <source>
        <dbReference type="Proteomes" id="UP000594749"/>
    </source>
</evidence>
<evidence type="ECO:0000259" key="14">
    <source>
        <dbReference type="PROSITE" id="PS50035"/>
    </source>
</evidence>
<evidence type="ECO:0000256" key="1">
    <source>
        <dbReference type="ARBA" id="ARBA00004651"/>
    </source>
</evidence>
<evidence type="ECO:0000256" key="10">
    <source>
        <dbReference type="ARBA" id="ARBA00023209"/>
    </source>
</evidence>
<dbReference type="SUPFAM" id="SSF56024">
    <property type="entry name" value="Phospholipase D/nuclease"/>
    <property type="match status" value="2"/>
</dbReference>
<dbReference type="Proteomes" id="UP000594749">
    <property type="component" value="Chromosome"/>
</dbReference>
<evidence type="ECO:0000256" key="13">
    <source>
        <dbReference type="SAM" id="Phobius"/>
    </source>
</evidence>
<dbReference type="OrthoDB" id="9762009at2"/>
<evidence type="ECO:0000256" key="12">
    <source>
        <dbReference type="NCBIfam" id="TIGR04265"/>
    </source>
</evidence>
<evidence type="ECO:0000256" key="2">
    <source>
        <dbReference type="ARBA" id="ARBA00022475"/>
    </source>
</evidence>
<accession>A0A7M1LJH1</accession>
<keyword evidence="4" id="KW-0808">Transferase</keyword>
<feature type="domain" description="PLD phosphodiesterase" evidence="14">
    <location>
        <begin position="411"/>
        <end position="438"/>
    </location>
</feature>
<dbReference type="Gene3D" id="3.30.870.10">
    <property type="entry name" value="Endonuclease Chain A"/>
    <property type="match status" value="2"/>
</dbReference>
<keyword evidence="16" id="KW-1185">Reference proteome</keyword>
<dbReference type="CDD" id="cd09110">
    <property type="entry name" value="PLDc_CLS_1"/>
    <property type="match status" value="1"/>
</dbReference>
<keyword evidence="8" id="KW-0443">Lipid metabolism</keyword>
<dbReference type="SMART" id="SM00155">
    <property type="entry name" value="PLDc"/>
    <property type="match status" value="2"/>
</dbReference>
<dbReference type="Pfam" id="PF13091">
    <property type="entry name" value="PLDc_2"/>
    <property type="match status" value="2"/>
</dbReference>
<proteinExistence type="predicted"/>
<evidence type="ECO:0000256" key="6">
    <source>
        <dbReference type="ARBA" id="ARBA00022737"/>
    </source>
</evidence>
<name>A0A7M1LJH1_9BACT</name>
<keyword evidence="6" id="KW-0677">Repeat</keyword>
<evidence type="ECO:0000256" key="11">
    <source>
        <dbReference type="ARBA" id="ARBA00023264"/>
    </source>
</evidence>
<dbReference type="PANTHER" id="PTHR21248">
    <property type="entry name" value="CARDIOLIPIN SYNTHASE"/>
    <property type="match status" value="1"/>
</dbReference>
<keyword evidence="9 13" id="KW-0472">Membrane</keyword>
<evidence type="ECO:0000256" key="9">
    <source>
        <dbReference type="ARBA" id="ARBA00023136"/>
    </source>
</evidence>
<dbReference type="EC" id="2.7.8.-" evidence="12"/>
<dbReference type="RefSeq" id="WP_025801846.1">
    <property type="nucleotide sequence ID" value="NZ_CP053842.1"/>
</dbReference>
<feature type="transmembrane region" description="Helical" evidence="13">
    <location>
        <begin position="40"/>
        <end position="61"/>
    </location>
</feature>
<gene>
    <name evidence="15" type="primary">cls</name>
    <name evidence="15" type="ORF">IMC76_04545</name>
</gene>
<dbReference type="Pfam" id="PF13396">
    <property type="entry name" value="PLDc_N"/>
    <property type="match status" value="1"/>
</dbReference>
<keyword evidence="5 13" id="KW-0812">Transmembrane</keyword>
<reference evidence="15 16" key="1">
    <citation type="submission" date="2020-10" db="EMBL/GenBank/DDBJ databases">
        <title>Campylobacter and Helicobacter PacBio genomes.</title>
        <authorList>
            <person name="Lane C."/>
        </authorList>
    </citation>
    <scope>NUCLEOTIDE SEQUENCE [LARGE SCALE GENOMIC DNA]</scope>
    <source>
        <strain evidence="15 16">2016D-0077</strain>
    </source>
</reference>
<dbReference type="InterPro" id="IPR027379">
    <property type="entry name" value="CLS_N"/>
</dbReference>
<evidence type="ECO:0000256" key="5">
    <source>
        <dbReference type="ARBA" id="ARBA00022692"/>
    </source>
</evidence>